<dbReference type="AlphaFoldDB" id="A0A9D4N220"/>
<gene>
    <name evidence="2" type="ORF">DPMN_009857</name>
</gene>
<evidence type="ECO:0000313" key="2">
    <source>
        <dbReference type="EMBL" id="KAH3885859.1"/>
    </source>
</evidence>
<evidence type="ECO:0000256" key="1">
    <source>
        <dbReference type="SAM" id="MobiDB-lite"/>
    </source>
</evidence>
<dbReference type="Proteomes" id="UP000828390">
    <property type="component" value="Unassembled WGS sequence"/>
</dbReference>
<comment type="caution">
    <text evidence="2">The sequence shown here is derived from an EMBL/GenBank/DDBJ whole genome shotgun (WGS) entry which is preliminary data.</text>
</comment>
<name>A0A9D4N220_DREPO</name>
<feature type="region of interest" description="Disordered" evidence="1">
    <location>
        <begin position="1"/>
        <end position="51"/>
    </location>
</feature>
<dbReference type="EMBL" id="JAIWYP010000001">
    <property type="protein sequence ID" value="KAH3885859.1"/>
    <property type="molecule type" value="Genomic_DNA"/>
</dbReference>
<accession>A0A9D4N220</accession>
<organism evidence="2 3">
    <name type="scientific">Dreissena polymorpha</name>
    <name type="common">Zebra mussel</name>
    <name type="synonym">Mytilus polymorpha</name>
    <dbReference type="NCBI Taxonomy" id="45954"/>
    <lineage>
        <taxon>Eukaryota</taxon>
        <taxon>Metazoa</taxon>
        <taxon>Spiralia</taxon>
        <taxon>Lophotrochozoa</taxon>
        <taxon>Mollusca</taxon>
        <taxon>Bivalvia</taxon>
        <taxon>Autobranchia</taxon>
        <taxon>Heteroconchia</taxon>
        <taxon>Euheterodonta</taxon>
        <taxon>Imparidentia</taxon>
        <taxon>Neoheterodontei</taxon>
        <taxon>Myida</taxon>
        <taxon>Dreissenoidea</taxon>
        <taxon>Dreissenidae</taxon>
        <taxon>Dreissena</taxon>
    </lineage>
</organism>
<sequence>MYSIYSRKASLSSASSNGSPLLSPKLSRGPSSHSTGPTPPTSPGVQNTPWKSRLHTIKNSFLGSPRFHRRKLQGIPYPNHGANGVTAFRDPFLLPGEF</sequence>
<protein>
    <submittedName>
        <fullName evidence="2">Uncharacterized protein</fullName>
    </submittedName>
</protein>
<feature type="compositionally biased region" description="Low complexity" evidence="1">
    <location>
        <begin position="1"/>
        <end position="36"/>
    </location>
</feature>
<reference evidence="2" key="2">
    <citation type="submission" date="2020-11" db="EMBL/GenBank/DDBJ databases">
        <authorList>
            <person name="McCartney M.A."/>
            <person name="Auch B."/>
            <person name="Kono T."/>
            <person name="Mallez S."/>
            <person name="Becker A."/>
            <person name="Gohl D.M."/>
            <person name="Silverstein K.A.T."/>
            <person name="Koren S."/>
            <person name="Bechman K.B."/>
            <person name="Herman A."/>
            <person name="Abrahante J.E."/>
            <person name="Garbe J."/>
        </authorList>
    </citation>
    <scope>NUCLEOTIDE SEQUENCE</scope>
    <source>
        <strain evidence="2">Duluth1</strain>
        <tissue evidence="2">Whole animal</tissue>
    </source>
</reference>
<evidence type="ECO:0000313" key="3">
    <source>
        <dbReference type="Proteomes" id="UP000828390"/>
    </source>
</evidence>
<reference evidence="2" key="1">
    <citation type="journal article" date="2019" name="bioRxiv">
        <title>The Genome of the Zebra Mussel, Dreissena polymorpha: A Resource for Invasive Species Research.</title>
        <authorList>
            <person name="McCartney M.A."/>
            <person name="Auch B."/>
            <person name="Kono T."/>
            <person name="Mallez S."/>
            <person name="Zhang Y."/>
            <person name="Obille A."/>
            <person name="Becker A."/>
            <person name="Abrahante J.E."/>
            <person name="Garbe J."/>
            <person name="Badalamenti J.P."/>
            <person name="Herman A."/>
            <person name="Mangelson H."/>
            <person name="Liachko I."/>
            <person name="Sullivan S."/>
            <person name="Sone E.D."/>
            <person name="Koren S."/>
            <person name="Silverstein K.A.T."/>
            <person name="Beckman K.B."/>
            <person name="Gohl D.M."/>
        </authorList>
    </citation>
    <scope>NUCLEOTIDE SEQUENCE</scope>
    <source>
        <strain evidence="2">Duluth1</strain>
        <tissue evidence="2">Whole animal</tissue>
    </source>
</reference>
<keyword evidence="3" id="KW-1185">Reference proteome</keyword>
<proteinExistence type="predicted"/>